<feature type="active site" description="Charge relay system" evidence="8">
    <location>
        <position position="283"/>
    </location>
</feature>
<dbReference type="AlphaFoldDB" id="A0A167ZPL8"/>
<feature type="signal peptide" evidence="9">
    <location>
        <begin position="1"/>
        <end position="19"/>
    </location>
</feature>
<dbReference type="GO" id="GO:0005576">
    <property type="term" value="C:extracellular region"/>
    <property type="evidence" value="ECO:0007669"/>
    <property type="project" value="UniProtKB-SubCell"/>
</dbReference>
<comment type="cofactor">
    <cofactor evidence="8">
        <name>Ca(2+)</name>
        <dbReference type="ChEBI" id="CHEBI:29108"/>
    </cofactor>
    <text evidence="8">Binds 1 Ca(2+) ion per subunit.</text>
</comment>
<feature type="binding site" evidence="8">
    <location>
        <position position="555"/>
    </location>
    <ligand>
        <name>Ca(2+)</name>
        <dbReference type="ChEBI" id="CHEBI:29108"/>
    </ligand>
</feature>
<feature type="active site" description="Charge relay system" evidence="8">
    <location>
        <position position="491"/>
    </location>
</feature>
<evidence type="ECO:0000256" key="4">
    <source>
        <dbReference type="ARBA" id="ARBA00022801"/>
    </source>
</evidence>
<dbReference type="OrthoDB" id="409122at2759"/>
<gene>
    <name evidence="11" type="ORF">LEL_10387</name>
</gene>
<feature type="binding site" evidence="8">
    <location>
        <position position="553"/>
    </location>
    <ligand>
        <name>Ca(2+)</name>
        <dbReference type="ChEBI" id="CHEBI:29108"/>
    </ligand>
</feature>
<dbReference type="CDD" id="cd04056">
    <property type="entry name" value="Peptidases_S53"/>
    <property type="match status" value="1"/>
</dbReference>
<dbReference type="InterPro" id="IPR036852">
    <property type="entry name" value="Peptidase_S8/S53_dom_sf"/>
</dbReference>
<sequence length="572" mass="60113">MVSFSKICMAFAAAAGTRAVPASANHGPLTLFTELKQQPSMWKSEGAADKSAMITAQIGLKQSNIPGLQAKLLDVSNPESPNYGKWLSQEEIAAFTAPAAGNVEAVKAWLAANDIMETTQPTNDWIEFTVPIHQMETLLDAEYQWFAHITSDIKVPRTTKYSIPQGLHSVIDMITPTTAFYNNMGAHAQEIQTSANTIHSRASGCKGDGSIQPSCINSIYNVDYTSNGSQLVGTTGLLGIGANHQDYASFGQAYVPGLKDFQDVTVGNGPNSGNGSALEGNLDTQHMGGISHPNPSVYISAGPIGGDAKSFNDAISNIASYLSSTSNPPSVVSTSYGGEEQLQDANYMDRLCNEFMKIGSRGITLTVSSGDHGVGGNGESSCNQGFYAVWPASCPWVTAVGGTQFNGNSEEVANFQRLNKNVESPGGGYSWHFSAPDYNKDATSAFATAIQSQGYKGYFNANGRGYPDISLVSVGYSTYVDGIELGALGTSASSPAIGALIGVLNDYRQSKGQSTLGFINPLLYSSNASAAIRDVTSGNNFGCGTNGYYASGGWDAASGLGTLDFGKLRAVI</sequence>
<keyword evidence="7" id="KW-0865">Zymogen</keyword>
<keyword evidence="12" id="KW-1185">Reference proteome</keyword>
<comment type="caution">
    <text evidence="11">The sequence shown here is derived from an EMBL/GenBank/DDBJ whole genome shotgun (WGS) entry which is preliminary data.</text>
</comment>
<keyword evidence="9" id="KW-0732">Signal</keyword>
<feature type="domain" description="Peptidase S53" evidence="10">
    <location>
        <begin position="210"/>
        <end position="572"/>
    </location>
</feature>
<dbReference type="CDD" id="cd11377">
    <property type="entry name" value="Pro-peptidase_S53"/>
    <property type="match status" value="1"/>
</dbReference>
<dbReference type="GO" id="GO:0008240">
    <property type="term" value="F:tripeptidyl-peptidase activity"/>
    <property type="evidence" value="ECO:0007669"/>
    <property type="project" value="TreeGrafter"/>
</dbReference>
<evidence type="ECO:0000256" key="9">
    <source>
        <dbReference type="SAM" id="SignalP"/>
    </source>
</evidence>
<feature type="binding site" evidence="8">
    <location>
        <position position="535"/>
    </location>
    <ligand>
        <name>Ca(2+)</name>
        <dbReference type="ChEBI" id="CHEBI:29108"/>
    </ligand>
</feature>
<dbReference type="InterPro" id="IPR050819">
    <property type="entry name" value="Tripeptidyl-peptidase_I"/>
</dbReference>
<evidence type="ECO:0000256" key="3">
    <source>
        <dbReference type="ARBA" id="ARBA00022723"/>
    </source>
</evidence>
<dbReference type="Proteomes" id="UP000076881">
    <property type="component" value="Unassembled WGS sequence"/>
</dbReference>
<keyword evidence="6 8" id="KW-0106">Calcium</keyword>
<evidence type="ECO:0000256" key="1">
    <source>
        <dbReference type="ARBA" id="ARBA00004239"/>
    </source>
</evidence>
<dbReference type="GO" id="GO:0006508">
    <property type="term" value="P:proteolysis"/>
    <property type="evidence" value="ECO:0007669"/>
    <property type="project" value="UniProtKB-KW"/>
</dbReference>
<dbReference type="PANTHER" id="PTHR14218">
    <property type="entry name" value="PROTEASE S8 TRIPEPTIDYL PEPTIDASE I CLN2"/>
    <property type="match status" value="1"/>
</dbReference>
<dbReference type="InterPro" id="IPR015366">
    <property type="entry name" value="S53_propep"/>
</dbReference>
<dbReference type="SUPFAM" id="SSF54897">
    <property type="entry name" value="Protease propeptides/inhibitors"/>
    <property type="match status" value="1"/>
</dbReference>
<dbReference type="Gene3D" id="3.40.50.200">
    <property type="entry name" value="Peptidase S8/S53 domain"/>
    <property type="match status" value="1"/>
</dbReference>
<evidence type="ECO:0000313" key="12">
    <source>
        <dbReference type="Proteomes" id="UP000076881"/>
    </source>
</evidence>
<evidence type="ECO:0000256" key="6">
    <source>
        <dbReference type="ARBA" id="ARBA00022837"/>
    </source>
</evidence>
<comment type="subcellular location">
    <subcellularLocation>
        <location evidence="1">Secreted</location>
        <location evidence="1">Extracellular space</location>
    </subcellularLocation>
</comment>
<dbReference type="EMBL" id="AZHF01000012">
    <property type="protein sequence ID" value="OAA67764.1"/>
    <property type="molecule type" value="Genomic_DNA"/>
</dbReference>
<dbReference type="SUPFAM" id="SSF52743">
    <property type="entry name" value="Subtilisin-like"/>
    <property type="match status" value="1"/>
</dbReference>
<organism evidence="11 12">
    <name type="scientific">Akanthomyces lecanii RCEF 1005</name>
    <dbReference type="NCBI Taxonomy" id="1081108"/>
    <lineage>
        <taxon>Eukaryota</taxon>
        <taxon>Fungi</taxon>
        <taxon>Dikarya</taxon>
        <taxon>Ascomycota</taxon>
        <taxon>Pezizomycotina</taxon>
        <taxon>Sordariomycetes</taxon>
        <taxon>Hypocreomycetidae</taxon>
        <taxon>Hypocreales</taxon>
        <taxon>Cordycipitaceae</taxon>
        <taxon>Akanthomyces</taxon>
        <taxon>Cordyceps confragosa</taxon>
    </lineage>
</organism>
<evidence type="ECO:0000256" key="7">
    <source>
        <dbReference type="ARBA" id="ARBA00023145"/>
    </source>
</evidence>
<dbReference type="STRING" id="1081108.A0A167ZPL8"/>
<feature type="active site" description="Charge relay system" evidence="8">
    <location>
        <position position="279"/>
    </location>
</feature>
<keyword evidence="2 8" id="KW-0645">Protease</keyword>
<evidence type="ECO:0000256" key="2">
    <source>
        <dbReference type="ARBA" id="ARBA00022670"/>
    </source>
</evidence>
<evidence type="ECO:0000259" key="10">
    <source>
        <dbReference type="PROSITE" id="PS51695"/>
    </source>
</evidence>
<dbReference type="PROSITE" id="PS51695">
    <property type="entry name" value="SEDOLISIN"/>
    <property type="match status" value="1"/>
</dbReference>
<accession>A0A167ZPL8</accession>
<keyword evidence="5 8" id="KW-0720">Serine protease</keyword>
<evidence type="ECO:0000313" key="11">
    <source>
        <dbReference type="EMBL" id="OAA67764.1"/>
    </source>
</evidence>
<feature type="binding site" evidence="8">
    <location>
        <position position="534"/>
    </location>
    <ligand>
        <name>Ca(2+)</name>
        <dbReference type="ChEBI" id="CHEBI:29108"/>
    </ligand>
</feature>
<name>A0A167ZPL8_CORDF</name>
<proteinExistence type="predicted"/>
<dbReference type="SMART" id="SM00944">
    <property type="entry name" value="Pro-kuma_activ"/>
    <property type="match status" value="1"/>
</dbReference>
<reference evidence="11 12" key="1">
    <citation type="journal article" date="2016" name="Genome Biol. Evol.">
        <title>Divergent and convergent evolution of fungal pathogenicity.</title>
        <authorList>
            <person name="Shang Y."/>
            <person name="Xiao G."/>
            <person name="Zheng P."/>
            <person name="Cen K."/>
            <person name="Zhan S."/>
            <person name="Wang C."/>
        </authorList>
    </citation>
    <scope>NUCLEOTIDE SEQUENCE [LARGE SCALE GENOMIC DNA]</scope>
    <source>
        <strain evidence="11 12">RCEF 1005</strain>
    </source>
</reference>
<evidence type="ECO:0000256" key="5">
    <source>
        <dbReference type="ARBA" id="ARBA00022825"/>
    </source>
</evidence>
<keyword evidence="3 8" id="KW-0479">Metal-binding</keyword>
<keyword evidence="4 8" id="KW-0378">Hydrolase</keyword>
<dbReference type="Pfam" id="PF09286">
    <property type="entry name" value="Pro-kuma_activ"/>
    <property type="match status" value="1"/>
</dbReference>
<dbReference type="GO" id="GO:0046872">
    <property type="term" value="F:metal ion binding"/>
    <property type="evidence" value="ECO:0007669"/>
    <property type="project" value="UniProtKB-UniRule"/>
</dbReference>
<dbReference type="InterPro" id="IPR030400">
    <property type="entry name" value="Sedolisin_dom"/>
</dbReference>
<dbReference type="PANTHER" id="PTHR14218:SF15">
    <property type="entry name" value="TRIPEPTIDYL-PEPTIDASE 1"/>
    <property type="match status" value="1"/>
</dbReference>
<protein>
    <submittedName>
        <fullName evidence="11">Family S53 protease-like protein</fullName>
    </submittedName>
</protein>
<feature type="chain" id="PRO_5007895144" evidence="9">
    <location>
        <begin position="20"/>
        <end position="572"/>
    </location>
</feature>
<dbReference type="GO" id="GO:0004252">
    <property type="term" value="F:serine-type endopeptidase activity"/>
    <property type="evidence" value="ECO:0007669"/>
    <property type="project" value="UniProtKB-UniRule"/>
</dbReference>
<evidence type="ECO:0000256" key="8">
    <source>
        <dbReference type="PROSITE-ProRule" id="PRU01032"/>
    </source>
</evidence>